<dbReference type="AlphaFoldDB" id="A0AAJ2X5J8"/>
<evidence type="ECO:0000313" key="1">
    <source>
        <dbReference type="EMBL" id="MEC3889251.1"/>
    </source>
</evidence>
<protein>
    <submittedName>
        <fullName evidence="1">Uncharacterized protein</fullName>
    </submittedName>
</protein>
<accession>A0AAJ2X5J8</accession>
<name>A0AAJ2X5J8_XANCA</name>
<reference evidence="1" key="1">
    <citation type="submission" date="2021-10" db="EMBL/GenBank/DDBJ databases">
        <authorList>
            <person name="Hussein R."/>
            <person name="Harrison J."/>
            <person name="Studholme D.J."/>
            <person name="Vicente J."/>
            <person name="Grant M."/>
        </authorList>
    </citation>
    <scope>NUCLEOTIDE SEQUENCE</scope>
    <source>
        <strain evidence="1">NCPPB 2970</strain>
    </source>
</reference>
<organism evidence="1 2">
    <name type="scientific">Xanthomonas campestris pv. papavericola</name>
    <dbReference type="NCBI Taxonomy" id="487881"/>
    <lineage>
        <taxon>Bacteria</taxon>
        <taxon>Pseudomonadati</taxon>
        <taxon>Pseudomonadota</taxon>
        <taxon>Gammaproteobacteria</taxon>
        <taxon>Lysobacterales</taxon>
        <taxon>Lysobacteraceae</taxon>
        <taxon>Xanthomonas</taxon>
    </lineage>
</organism>
<reference evidence="1" key="2">
    <citation type="submission" date="2024-01" db="EMBL/GenBank/DDBJ databases">
        <title>Long-read genome sequencing of X. campestris pv. papavericola.</title>
        <authorList>
            <person name="Hussain R.M.F."/>
            <person name="Greer S."/>
            <person name="Harrison J."/>
            <person name="Grant M."/>
            <person name="Vicente J."/>
            <person name="Studholme D.J."/>
        </authorList>
    </citation>
    <scope>NUCLEOTIDE SEQUENCE</scope>
    <source>
        <strain evidence="1">NCPPB 2970</strain>
    </source>
</reference>
<dbReference type="EMBL" id="JAJFNJ020000003">
    <property type="protein sequence ID" value="MEC3889251.1"/>
    <property type="molecule type" value="Genomic_DNA"/>
</dbReference>
<gene>
    <name evidence="1" type="ORF">LLE72_016225</name>
</gene>
<proteinExistence type="predicted"/>
<dbReference type="RefSeq" id="WP_228425030.1">
    <property type="nucleotide sequence ID" value="NZ_JAJFNJ020000003.1"/>
</dbReference>
<sequence length="250" mass="28898">MDRERQKYYDLALAALDKRASLHSVSLNHMTGSNINVNGKILTPTILVEGEEVDRRDFAHLFWLFNGASGLYEKTIEEGGDGAPPGIYIKSHGHFVDANHFIRVGIFKRRSMFCLNINSLFIDHVFLDETRSPPQMGTIGFILCAFAAYKRGLHSIRLLAAGGTDPRYPSTPYGADYRGYYVWPKFGFDAPLYWHERFDRRLWRCRTVQDVRLIDEELWRRGGYQRFMTFDLSPGSTSWKILLEYAKTRV</sequence>
<dbReference type="Proteomes" id="UP001297361">
    <property type="component" value="Unassembled WGS sequence"/>
</dbReference>
<evidence type="ECO:0000313" key="2">
    <source>
        <dbReference type="Proteomes" id="UP001297361"/>
    </source>
</evidence>
<comment type="caution">
    <text evidence="1">The sequence shown here is derived from an EMBL/GenBank/DDBJ whole genome shotgun (WGS) entry which is preliminary data.</text>
</comment>